<dbReference type="InterPro" id="IPR004878">
    <property type="entry name" value="Otopetrin"/>
</dbReference>
<evidence type="ECO:0000256" key="7">
    <source>
        <dbReference type="ARBA" id="ARBA00022989"/>
    </source>
</evidence>
<evidence type="ECO:0000256" key="3">
    <source>
        <dbReference type="ARBA" id="ARBA00022448"/>
    </source>
</evidence>
<feature type="transmembrane region" description="Helical" evidence="12">
    <location>
        <begin position="331"/>
        <end position="350"/>
    </location>
</feature>
<keyword evidence="5 12" id="KW-0812">Transmembrane</keyword>
<keyword evidence="8" id="KW-0406">Ion transport</keyword>
<evidence type="ECO:0000256" key="11">
    <source>
        <dbReference type="SAM" id="MobiDB-lite"/>
    </source>
</evidence>
<feature type="region of interest" description="Disordered" evidence="11">
    <location>
        <begin position="1"/>
        <end position="79"/>
    </location>
</feature>
<sequence length="696" mass="79377">MDKFNKMELSNTGVKFQMHDETESAFEEIDGIDYTGKENQGFESDIFSDSEDKKSRCNSGKSSSIEPNDITKTEEQDEKNNVVSNLNNLKSLNCDFEDTFSISQKNNTYSGDRRWSSVVVPMDAKFFSYLKNVTENILSEEEMKEKFRESLSVLLSSIYCVFLVTLGAVLALTDQEHYREIFNTVIACLGLSWLVFFNVDLQRYKKSILSMIKQQEDIVQDTEQEINQSTSDICNQSYNTSDNNNTSSYRFLMGRHSGSFYLKVGMAAFCFGHLIHEGLQLGQHVLSWSKQNCNCVNKPAVVVHIITPIFSFYQLFIAFKYSNIIINRYQIQARFGLMHLIGTSLCNWFNTLVQDAAESHSYTHESVTNHSLDNSSTNSDFHYLHGITNETSDNDAPEPRCCYGNHILLSPGTLQMIPYLYPFTIEYSLLLAGVWFILWQNIGRQHSHANPHPFHQKIDTKEGIEEVNYQSNLFISADCHASNKGLFAGLFLVLISIITVIIFFVAMSGEKFVMTGITVHTLQEGILTGLALIAVLISFRQTSLLDINLHPITFLDDVLMFIPLPFFFVNGFLSIMADSHARHHVRVGINVLIIVQVVVQTVFIIDGLRRCSNSHALRYKKPGRELITFLIICNLSMWIVNTFEHKSVENYHEQTHFFGSIWSIVSHATLPLMLFYRFHASVCLADIWKSGYEKGE</sequence>
<gene>
    <name evidence="14" type="primary">LOC106459724</name>
</gene>
<evidence type="ECO:0000256" key="5">
    <source>
        <dbReference type="ARBA" id="ARBA00022692"/>
    </source>
</evidence>
<name>A0ABM1SEB6_LIMPO</name>
<evidence type="ECO:0000313" key="13">
    <source>
        <dbReference type="Proteomes" id="UP000694941"/>
    </source>
</evidence>
<evidence type="ECO:0000256" key="2">
    <source>
        <dbReference type="ARBA" id="ARBA00006513"/>
    </source>
</evidence>
<evidence type="ECO:0000256" key="6">
    <source>
        <dbReference type="ARBA" id="ARBA00022781"/>
    </source>
</evidence>
<dbReference type="PANTHER" id="PTHR21522">
    <property type="entry name" value="PROTON CHANNEL OTOP"/>
    <property type="match status" value="1"/>
</dbReference>
<keyword evidence="13" id="KW-1185">Reference proteome</keyword>
<feature type="transmembrane region" description="Helical" evidence="12">
    <location>
        <begin position="419"/>
        <end position="438"/>
    </location>
</feature>
<proteinExistence type="inferred from homology"/>
<feature type="transmembrane region" description="Helical" evidence="12">
    <location>
        <begin position="299"/>
        <end position="319"/>
    </location>
</feature>
<feature type="transmembrane region" description="Helical" evidence="12">
    <location>
        <begin position="655"/>
        <end position="676"/>
    </location>
</feature>
<keyword evidence="10" id="KW-0407">Ion channel</keyword>
<keyword evidence="7 12" id="KW-1133">Transmembrane helix</keyword>
<evidence type="ECO:0000256" key="9">
    <source>
        <dbReference type="ARBA" id="ARBA00023136"/>
    </source>
</evidence>
<keyword evidence="4" id="KW-1003">Cell membrane</keyword>
<evidence type="ECO:0000256" key="1">
    <source>
        <dbReference type="ARBA" id="ARBA00004651"/>
    </source>
</evidence>
<keyword evidence="3" id="KW-0813">Transport</keyword>
<dbReference type="RefSeq" id="XP_022241971.1">
    <property type="nucleotide sequence ID" value="XM_022386263.1"/>
</dbReference>
<dbReference type="Pfam" id="PF03189">
    <property type="entry name" value="Otopetrin"/>
    <property type="match status" value="1"/>
</dbReference>
<feature type="transmembrane region" description="Helical" evidence="12">
    <location>
        <begin position="260"/>
        <end position="279"/>
    </location>
</feature>
<comment type="similarity">
    <text evidence="2">Belongs to the otopetrin family.</text>
</comment>
<keyword evidence="6" id="KW-0375">Hydrogen ion transport</keyword>
<reference evidence="14" key="1">
    <citation type="submission" date="2025-08" db="UniProtKB">
        <authorList>
            <consortium name="RefSeq"/>
        </authorList>
    </citation>
    <scope>IDENTIFICATION</scope>
    <source>
        <tissue evidence="14">Muscle</tissue>
    </source>
</reference>
<feature type="compositionally biased region" description="Basic and acidic residues" evidence="11">
    <location>
        <begin position="69"/>
        <end position="79"/>
    </location>
</feature>
<dbReference type="GeneID" id="106459724"/>
<feature type="transmembrane region" description="Helical" evidence="12">
    <location>
        <begin position="181"/>
        <end position="201"/>
    </location>
</feature>
<feature type="compositionally biased region" description="Polar residues" evidence="11">
    <location>
        <begin position="57"/>
        <end position="66"/>
    </location>
</feature>
<evidence type="ECO:0000313" key="14">
    <source>
        <dbReference type="RefSeq" id="XP_022241971.1"/>
    </source>
</evidence>
<keyword evidence="9 12" id="KW-0472">Membrane</keyword>
<accession>A0ABM1SEB6</accession>
<evidence type="ECO:0000256" key="8">
    <source>
        <dbReference type="ARBA" id="ARBA00023065"/>
    </source>
</evidence>
<evidence type="ECO:0000256" key="4">
    <source>
        <dbReference type="ARBA" id="ARBA00022475"/>
    </source>
</evidence>
<evidence type="ECO:0000256" key="12">
    <source>
        <dbReference type="SAM" id="Phobius"/>
    </source>
</evidence>
<feature type="transmembrane region" description="Helical" evidence="12">
    <location>
        <begin position="583"/>
        <end position="605"/>
    </location>
</feature>
<organism evidence="13 14">
    <name type="scientific">Limulus polyphemus</name>
    <name type="common">Atlantic horseshoe crab</name>
    <dbReference type="NCBI Taxonomy" id="6850"/>
    <lineage>
        <taxon>Eukaryota</taxon>
        <taxon>Metazoa</taxon>
        <taxon>Ecdysozoa</taxon>
        <taxon>Arthropoda</taxon>
        <taxon>Chelicerata</taxon>
        <taxon>Merostomata</taxon>
        <taxon>Xiphosura</taxon>
        <taxon>Limulidae</taxon>
        <taxon>Limulus</taxon>
    </lineage>
</organism>
<feature type="transmembrane region" description="Helical" evidence="12">
    <location>
        <begin position="558"/>
        <end position="577"/>
    </location>
</feature>
<evidence type="ECO:0000256" key="10">
    <source>
        <dbReference type="ARBA" id="ARBA00023303"/>
    </source>
</evidence>
<comment type="subcellular location">
    <subcellularLocation>
        <location evidence="1">Cell membrane</location>
        <topology evidence="1">Multi-pass membrane protein</topology>
    </subcellularLocation>
</comment>
<dbReference type="Proteomes" id="UP000694941">
    <property type="component" value="Unplaced"/>
</dbReference>
<feature type="transmembrane region" description="Helical" evidence="12">
    <location>
        <begin position="151"/>
        <end position="169"/>
    </location>
</feature>
<feature type="transmembrane region" description="Helical" evidence="12">
    <location>
        <begin position="486"/>
        <end position="506"/>
    </location>
</feature>
<dbReference type="PANTHER" id="PTHR21522:SF58">
    <property type="entry name" value="AGAP000074-PA"/>
    <property type="match status" value="1"/>
</dbReference>
<feature type="transmembrane region" description="Helical" evidence="12">
    <location>
        <begin position="512"/>
        <end position="537"/>
    </location>
</feature>
<feature type="transmembrane region" description="Helical" evidence="12">
    <location>
        <begin position="626"/>
        <end position="643"/>
    </location>
</feature>
<protein>
    <submittedName>
        <fullName evidence="14">Otopetrin-2-like isoform X2</fullName>
    </submittedName>
</protein>